<dbReference type="GO" id="GO:0005634">
    <property type="term" value="C:nucleus"/>
    <property type="evidence" value="ECO:0000318"/>
    <property type="project" value="GO_Central"/>
</dbReference>
<organism evidence="8 9">
    <name type="scientific">Cryptococcus deneoformans (strain JEC21 / ATCC MYA-565)</name>
    <name type="common">Cryptococcus neoformans var. neoformans serotype D</name>
    <dbReference type="NCBI Taxonomy" id="214684"/>
    <lineage>
        <taxon>Eukaryota</taxon>
        <taxon>Fungi</taxon>
        <taxon>Dikarya</taxon>
        <taxon>Basidiomycota</taxon>
        <taxon>Agaricomycotina</taxon>
        <taxon>Tremellomycetes</taxon>
        <taxon>Tremellales</taxon>
        <taxon>Cryptococcaceae</taxon>
        <taxon>Cryptococcus</taxon>
        <taxon>Cryptococcus neoformans species complex</taxon>
    </lineage>
</organism>
<feature type="compositionally biased region" description="Basic residues" evidence="6">
    <location>
        <begin position="48"/>
        <end position="58"/>
    </location>
</feature>
<reference evidence="8 9" key="1">
    <citation type="journal article" date="2005" name="Science">
        <title>The genome of the basidiomycetous yeast and human pathogen Cryptococcus neoformans.</title>
        <authorList>
            <person name="Loftus B.J."/>
            <person name="Fung E."/>
            <person name="Roncaglia P."/>
            <person name="Rowley D."/>
            <person name="Amedeo P."/>
            <person name="Bruno D."/>
            <person name="Vamathevan J."/>
            <person name="Miranda M."/>
            <person name="Anderson I.J."/>
            <person name="Fraser J.A."/>
            <person name="Allen J.E."/>
            <person name="Bosdet I.E."/>
            <person name="Brent M.R."/>
            <person name="Chiu R."/>
            <person name="Doering T.L."/>
            <person name="Donlin M.J."/>
            <person name="D'Souza C.A."/>
            <person name="Fox D.S."/>
            <person name="Grinberg V."/>
            <person name="Fu J."/>
            <person name="Fukushima M."/>
            <person name="Haas B.J."/>
            <person name="Huang J.C."/>
            <person name="Janbon G."/>
            <person name="Jones S.J."/>
            <person name="Koo H.L."/>
            <person name="Krzywinski M.I."/>
            <person name="Kwon-Chung J.K."/>
            <person name="Lengeler K.B."/>
            <person name="Maiti R."/>
            <person name="Marra M.A."/>
            <person name="Marra R.E."/>
            <person name="Mathewson C.A."/>
            <person name="Mitchell T.G."/>
            <person name="Pertea M."/>
            <person name="Riggs F.R."/>
            <person name="Salzberg S.L."/>
            <person name="Schein J.E."/>
            <person name="Shvartsbeyn A."/>
            <person name="Shin H."/>
            <person name="Shumway M."/>
            <person name="Specht C.A."/>
            <person name="Suh B.B."/>
            <person name="Tenney A."/>
            <person name="Utterback T.R."/>
            <person name="Wickes B.L."/>
            <person name="Wortman J.R."/>
            <person name="Wye N.H."/>
            <person name="Kronstad J.W."/>
            <person name="Lodge J.K."/>
            <person name="Heitman J."/>
            <person name="Davis R.W."/>
            <person name="Fraser C.M."/>
            <person name="Hyman R.W."/>
        </authorList>
    </citation>
    <scope>NUCLEOTIDE SEQUENCE [LARGE SCALE GENOMIC DNA]</scope>
    <source>
        <strain evidence="9">JEC21 / ATCC MYA-565</strain>
    </source>
</reference>
<evidence type="ECO:0000259" key="7">
    <source>
        <dbReference type="PROSITE" id="PS50048"/>
    </source>
</evidence>
<dbReference type="PANTHER" id="PTHR31845:SF19">
    <property type="entry name" value="TRANSCRIPTION FACTOR DOMAIN-CONTAINING PROTEIN"/>
    <property type="match status" value="1"/>
</dbReference>
<evidence type="ECO:0000256" key="4">
    <source>
        <dbReference type="ARBA" id="ARBA00023163"/>
    </source>
</evidence>
<dbReference type="InterPro" id="IPR001138">
    <property type="entry name" value="Zn2Cys6_DnaBD"/>
</dbReference>
<dbReference type="InterPro" id="IPR036864">
    <property type="entry name" value="Zn2-C6_fun-type_DNA-bd_sf"/>
</dbReference>
<dbReference type="PaxDb" id="214684-Q5KJ76"/>
<keyword evidence="4" id="KW-0804">Transcription</keyword>
<dbReference type="GeneID" id="3257317"/>
<dbReference type="Proteomes" id="UP000002149">
    <property type="component" value="Chromosome 4"/>
</dbReference>
<keyword evidence="9" id="KW-1185">Reference proteome</keyword>
<dbReference type="GO" id="GO:0008270">
    <property type="term" value="F:zinc ion binding"/>
    <property type="evidence" value="ECO:0007669"/>
    <property type="project" value="InterPro"/>
</dbReference>
<evidence type="ECO:0000256" key="5">
    <source>
        <dbReference type="ARBA" id="ARBA00023242"/>
    </source>
</evidence>
<dbReference type="EMBL" id="AE017344">
    <property type="protein sequence ID" value="AAW43074.1"/>
    <property type="molecule type" value="Genomic_DNA"/>
</dbReference>
<feature type="compositionally biased region" description="Polar residues" evidence="6">
    <location>
        <begin position="62"/>
        <end position="76"/>
    </location>
</feature>
<keyword evidence="3" id="KW-0238">DNA-binding</keyword>
<evidence type="ECO:0000256" key="6">
    <source>
        <dbReference type="SAM" id="MobiDB-lite"/>
    </source>
</evidence>
<dbReference type="PROSITE" id="PS50048">
    <property type="entry name" value="ZN2_CY6_FUNGAL_2"/>
    <property type="match status" value="1"/>
</dbReference>
<evidence type="ECO:0000313" key="8">
    <source>
        <dbReference type="EMBL" id="AAW43074.1"/>
    </source>
</evidence>
<comment type="subcellular location">
    <subcellularLocation>
        <location evidence="1">Nucleus</location>
    </subcellularLocation>
</comment>
<proteinExistence type="predicted"/>
<keyword evidence="2" id="KW-0805">Transcription regulation</keyword>
<evidence type="ECO:0000256" key="2">
    <source>
        <dbReference type="ARBA" id="ARBA00023015"/>
    </source>
</evidence>
<dbReference type="CDD" id="cd00067">
    <property type="entry name" value="GAL4"/>
    <property type="match status" value="1"/>
</dbReference>
<dbReference type="RefSeq" id="XP_570381.1">
    <property type="nucleotide sequence ID" value="XM_570381.2"/>
</dbReference>
<dbReference type="AlphaFoldDB" id="Q5KJ76"/>
<dbReference type="SUPFAM" id="SSF57701">
    <property type="entry name" value="Zn2/Cys6 DNA-binding domain"/>
    <property type="match status" value="1"/>
</dbReference>
<evidence type="ECO:0000256" key="3">
    <source>
        <dbReference type="ARBA" id="ARBA00023125"/>
    </source>
</evidence>
<dbReference type="STRING" id="214684.Q5KJ76"/>
<dbReference type="CDD" id="cd12148">
    <property type="entry name" value="fungal_TF_MHR"/>
    <property type="match status" value="1"/>
</dbReference>
<gene>
    <name evidence="8" type="ordered locus">CND00370</name>
</gene>
<dbReference type="KEGG" id="cne:CND00370"/>
<dbReference type="InParanoid" id="Q5KJ76"/>
<dbReference type="OrthoDB" id="3163292at2759"/>
<keyword evidence="5" id="KW-0539">Nucleus</keyword>
<evidence type="ECO:0000256" key="1">
    <source>
        <dbReference type="ARBA" id="ARBA00004123"/>
    </source>
</evidence>
<sequence length="693" mass="78417">MYTTACEACRKVRMKCIRPSRGYDMSEICERCRSTGIECITVKRRVGRQPGVKNRKRKADSISEQTGASSASNSEAQIPRDVDHLPNPLHVLASEAIRRHFTPEAEEATAQDSYHIRSSKSIFHRYSDWAEKIQPEGGKEAIMRRLDSLLSKKPIEMSSDVDEPSVFCGRIDMARPDASPEHDVISLQIVSLAEAQHLFDSFMELITNGSMYFDPRLHTLAFVRSRSSFLLAVILAIASTYKSICPSARLHTLLMNHAHRLEAVVRNNHLKSIEIIQGLLLLASWMEIPSTLARDKTWMFVSYALALVVELRLDTALPYCVQTDPLYDKSNHDLLVRNAHRVCFLMYIHDRNMAMVAGRHPIFRDSALVSPDSLAKWGKHPLAHRFDAAICASVSLRKLVTSAHARLSTQNYPDFASGEEYIDRSMAEWRRRWSYEIQSTHEYDIIARFSAFVLALTLVKKRQLTGQIEREARRACEVLAFDVVCAAIHHYKTWKGLLNSATFDTSMVAFCAIYTIQSINHSASPYLSDLSLLRLATVHELIGELETQAEARHTVDIPGYFSVVDAMARQLSRNMRLLLSKKEIYQAPHSETSETHSSTYNPHTNFIHTHPHLHHLQDPHHYTNNQFPQFDEVAQFMFTADDGGLPFMGDWGLEGLLPDMDFGIDTGYSGSESGGTSHEMTQGVNMQHMLNLG</sequence>
<feature type="region of interest" description="Disordered" evidence="6">
    <location>
        <begin position="48"/>
        <end position="85"/>
    </location>
</feature>
<dbReference type="PROSITE" id="PS00463">
    <property type="entry name" value="ZN2_CY6_FUNGAL_1"/>
    <property type="match status" value="1"/>
</dbReference>
<dbReference type="GO" id="GO:0000976">
    <property type="term" value="F:transcription cis-regulatory region binding"/>
    <property type="evidence" value="ECO:0000318"/>
    <property type="project" value="GO_Central"/>
</dbReference>
<dbReference type="HOGENOM" id="CLU_397405_0_0_1"/>
<feature type="domain" description="Zn(2)-C6 fungal-type" evidence="7">
    <location>
        <begin position="5"/>
        <end position="41"/>
    </location>
</feature>
<dbReference type="GO" id="GO:0000981">
    <property type="term" value="F:DNA-binding transcription factor activity, RNA polymerase II-specific"/>
    <property type="evidence" value="ECO:0000318"/>
    <property type="project" value="GO_Central"/>
</dbReference>
<protein>
    <submittedName>
        <fullName evidence="8">Transcription factor, putative</fullName>
    </submittedName>
</protein>
<dbReference type="eggNOG" id="ENOG502QWMI">
    <property type="taxonomic scope" value="Eukaryota"/>
</dbReference>
<dbReference type="InterPro" id="IPR051089">
    <property type="entry name" value="prtT"/>
</dbReference>
<dbReference type="VEuPathDB" id="FungiDB:CND00370"/>
<accession>Q5KJ76</accession>
<dbReference type="Gene3D" id="4.10.240.10">
    <property type="entry name" value="Zn(2)-C6 fungal-type DNA-binding domain"/>
    <property type="match status" value="1"/>
</dbReference>
<dbReference type="GO" id="GO:0006355">
    <property type="term" value="P:regulation of DNA-templated transcription"/>
    <property type="evidence" value="ECO:0000318"/>
    <property type="project" value="GO_Central"/>
</dbReference>
<evidence type="ECO:0000313" key="9">
    <source>
        <dbReference type="Proteomes" id="UP000002149"/>
    </source>
</evidence>
<dbReference type="OMA" id="RIDMIRT"/>
<name>Q5KJ76_CRYD1</name>
<dbReference type="PANTHER" id="PTHR31845">
    <property type="entry name" value="FINGER DOMAIN PROTEIN, PUTATIVE-RELATED"/>
    <property type="match status" value="1"/>
</dbReference>